<feature type="transmembrane region" description="Helical" evidence="1">
    <location>
        <begin position="157"/>
        <end position="178"/>
    </location>
</feature>
<keyword evidence="3" id="KW-1185">Reference proteome</keyword>
<evidence type="ECO:0000313" key="3">
    <source>
        <dbReference type="Proteomes" id="UP000076842"/>
    </source>
</evidence>
<dbReference type="InParanoid" id="A0A165D324"/>
<dbReference type="OrthoDB" id="5399848at2759"/>
<organism evidence="2 3">
    <name type="scientific">Calocera cornea HHB12733</name>
    <dbReference type="NCBI Taxonomy" id="1353952"/>
    <lineage>
        <taxon>Eukaryota</taxon>
        <taxon>Fungi</taxon>
        <taxon>Dikarya</taxon>
        <taxon>Basidiomycota</taxon>
        <taxon>Agaricomycotina</taxon>
        <taxon>Dacrymycetes</taxon>
        <taxon>Dacrymycetales</taxon>
        <taxon>Dacrymycetaceae</taxon>
        <taxon>Calocera</taxon>
    </lineage>
</organism>
<feature type="transmembrane region" description="Helical" evidence="1">
    <location>
        <begin position="113"/>
        <end position="131"/>
    </location>
</feature>
<feature type="transmembrane region" description="Helical" evidence="1">
    <location>
        <begin position="21"/>
        <end position="42"/>
    </location>
</feature>
<dbReference type="Proteomes" id="UP000076842">
    <property type="component" value="Unassembled WGS sequence"/>
</dbReference>
<keyword evidence="1" id="KW-1133">Transmembrane helix</keyword>
<evidence type="ECO:0000256" key="1">
    <source>
        <dbReference type="SAM" id="Phobius"/>
    </source>
</evidence>
<keyword evidence="1" id="KW-0812">Transmembrane</keyword>
<gene>
    <name evidence="2" type="ORF">CALCODRAFT_521028</name>
</gene>
<keyword evidence="1" id="KW-0472">Membrane</keyword>
<evidence type="ECO:0000313" key="2">
    <source>
        <dbReference type="EMBL" id="KZT51969.1"/>
    </source>
</evidence>
<feature type="transmembrane region" description="Helical" evidence="1">
    <location>
        <begin position="58"/>
        <end position="76"/>
    </location>
</feature>
<name>A0A165D324_9BASI</name>
<dbReference type="EMBL" id="KV424083">
    <property type="protein sequence ID" value="KZT51969.1"/>
    <property type="molecule type" value="Genomic_DNA"/>
</dbReference>
<protein>
    <submittedName>
        <fullName evidence="2">Uncharacterized protein</fullName>
    </submittedName>
</protein>
<accession>A0A165D324</accession>
<proteinExistence type="predicted"/>
<reference evidence="2 3" key="1">
    <citation type="journal article" date="2016" name="Mol. Biol. Evol.">
        <title>Comparative Genomics of Early-Diverging Mushroom-Forming Fungi Provides Insights into the Origins of Lignocellulose Decay Capabilities.</title>
        <authorList>
            <person name="Nagy L.G."/>
            <person name="Riley R."/>
            <person name="Tritt A."/>
            <person name="Adam C."/>
            <person name="Daum C."/>
            <person name="Floudas D."/>
            <person name="Sun H."/>
            <person name="Yadav J.S."/>
            <person name="Pangilinan J."/>
            <person name="Larsson K.H."/>
            <person name="Matsuura K."/>
            <person name="Barry K."/>
            <person name="Labutti K."/>
            <person name="Kuo R."/>
            <person name="Ohm R.A."/>
            <person name="Bhattacharya S.S."/>
            <person name="Shirouzu T."/>
            <person name="Yoshinaga Y."/>
            <person name="Martin F.M."/>
            <person name="Grigoriev I.V."/>
            <person name="Hibbett D.S."/>
        </authorList>
    </citation>
    <scope>NUCLEOTIDE SEQUENCE [LARGE SCALE GENOMIC DNA]</scope>
    <source>
        <strain evidence="2 3">HHB12733</strain>
    </source>
</reference>
<feature type="transmembrane region" description="Helical" evidence="1">
    <location>
        <begin position="82"/>
        <end position="106"/>
    </location>
</feature>
<dbReference type="AlphaFoldDB" id="A0A165D324"/>
<sequence length="213" mass="23383">MTLCSNRVPLSGSPSTCTIDIALIPLPTWLLLASLPVFLILARSKRSPPLVRTRLQKTVWILYLVLLAADIVMSVLEMTRLGIAKLGIGLLPFNTVGLIIAIVIVGCRGKVSWLFFPLGFFWLLLVVFEAVKVSRLRLLPSSTPTGYPGSDQLLDNAVMLGLEALFLLLDTYEIILLWKNRQRAHDALATHPGLSDGSLPLRQPTVSSYVAPK</sequence>